<sequence length="470" mass="49432">MSVNSNRQELLTQLRDVVSDAQPDSQAVLAQLISIPSLSKPGSDPKVLSQSAETVKELFAPLLAWNRIEIVSAPDGAPALLARKEPAPGFPTVLLYAHHDVQPTGGEHSWTSPPFVATTREGRLYGRGSADDGAGIVTHYSALKALTSHCGETPGLGVVVFIEGEEESGSPTFATLLEMYADTLASDVIVVADSDNPAPDRPALTTSLRGVLGVTVRLKTLTGARHSGLFGGPTPDALGVLVRLLGTCYDDTGAVAIEGLSGVSSGALTKLSEDTFREEAGLLPGIELWGSGELSGRLWREPALTITGMDVPAVRDASNTLLPEASARLSLRIPPNVDAIKAREALETHLQDHLPTGVVMEFLDGEAGEGFDQTPDHPLLSELAGCLGEAFGNPVEYQGVGGTIPFVAHLAQRFPGVPIAVTGVEDRQSAAHGIDESVDLAMLERAALGEALFLARMEESRVQDATTNPR</sequence>
<dbReference type="PANTHER" id="PTHR43270">
    <property type="entry name" value="BETA-ALA-HIS DIPEPTIDASE"/>
    <property type="match status" value="1"/>
</dbReference>
<reference evidence="5 6" key="1">
    <citation type="submission" date="2018-02" db="EMBL/GenBank/DDBJ databases">
        <title>Complete genome of the streamlined marine actinobacterium Pontimonas salivibrio CL-TW6 adapted to coastal planktonic lifestype.</title>
        <authorList>
            <person name="Cho B.C."/>
            <person name="Hardies S.C."/>
            <person name="Jang G.I."/>
            <person name="Hwang C.Y."/>
        </authorList>
    </citation>
    <scope>NUCLEOTIDE SEQUENCE [LARGE SCALE GENOMIC DNA]</scope>
    <source>
        <strain evidence="5 6">CL-TW6</strain>
    </source>
</reference>
<dbReference type="KEGG" id="psai:C3B54_11996"/>
<keyword evidence="2" id="KW-0479">Metal-binding</keyword>
<evidence type="ECO:0000256" key="2">
    <source>
        <dbReference type="ARBA" id="ARBA00022723"/>
    </source>
</evidence>
<dbReference type="Gene3D" id="3.30.70.360">
    <property type="match status" value="1"/>
</dbReference>
<protein>
    <submittedName>
        <fullName evidence="5">M20 dipeptidase-like protein</fullName>
    </submittedName>
</protein>
<keyword evidence="1" id="KW-0645">Protease</keyword>
<dbReference type="Pfam" id="PF07687">
    <property type="entry name" value="M20_dimer"/>
    <property type="match status" value="1"/>
</dbReference>
<organism evidence="5 6">
    <name type="scientific">Pontimonas salivibrio</name>
    <dbReference type="NCBI Taxonomy" id="1159327"/>
    <lineage>
        <taxon>Bacteria</taxon>
        <taxon>Bacillati</taxon>
        <taxon>Actinomycetota</taxon>
        <taxon>Actinomycetes</taxon>
        <taxon>Micrococcales</taxon>
        <taxon>Microbacteriaceae</taxon>
        <taxon>Pontimonas</taxon>
    </lineage>
</organism>
<dbReference type="Pfam" id="PF01546">
    <property type="entry name" value="Peptidase_M20"/>
    <property type="match status" value="1"/>
</dbReference>
<dbReference type="PANTHER" id="PTHR43270:SF12">
    <property type="entry name" value="SUCCINYL-DIAMINOPIMELATE DESUCCINYLASE"/>
    <property type="match status" value="1"/>
</dbReference>
<evidence type="ECO:0000313" key="6">
    <source>
        <dbReference type="Proteomes" id="UP000243077"/>
    </source>
</evidence>
<evidence type="ECO:0000256" key="1">
    <source>
        <dbReference type="ARBA" id="ARBA00022670"/>
    </source>
</evidence>
<feature type="domain" description="Peptidase M20 dimerisation" evidence="4">
    <location>
        <begin position="208"/>
        <end position="356"/>
    </location>
</feature>
<dbReference type="Proteomes" id="UP000243077">
    <property type="component" value="Chromosome"/>
</dbReference>
<dbReference type="InterPro" id="IPR051458">
    <property type="entry name" value="Cyt/Met_Dipeptidase"/>
</dbReference>
<proteinExistence type="predicted"/>
<evidence type="ECO:0000259" key="4">
    <source>
        <dbReference type="Pfam" id="PF07687"/>
    </source>
</evidence>
<dbReference type="InterPro" id="IPR011650">
    <property type="entry name" value="Peptidase_M20_dimer"/>
</dbReference>
<dbReference type="EMBL" id="CP026923">
    <property type="protein sequence ID" value="AVG23964.1"/>
    <property type="molecule type" value="Genomic_DNA"/>
</dbReference>
<dbReference type="NCBIfam" id="NF005914">
    <property type="entry name" value="PRK07907.1"/>
    <property type="match status" value="1"/>
</dbReference>
<accession>A0A2L2BQM2</accession>
<dbReference type="GO" id="GO:0006508">
    <property type="term" value="P:proteolysis"/>
    <property type="evidence" value="ECO:0007669"/>
    <property type="project" value="UniProtKB-KW"/>
</dbReference>
<dbReference type="SUPFAM" id="SSF53187">
    <property type="entry name" value="Zn-dependent exopeptidases"/>
    <property type="match status" value="1"/>
</dbReference>
<dbReference type="AlphaFoldDB" id="A0A2L2BQM2"/>
<keyword evidence="6" id="KW-1185">Reference proteome</keyword>
<dbReference type="OrthoDB" id="9761532at2"/>
<gene>
    <name evidence="5" type="ORF">C3B54_11996</name>
</gene>
<name>A0A2L2BQM2_9MICO</name>
<dbReference type="GO" id="GO:0046872">
    <property type="term" value="F:metal ion binding"/>
    <property type="evidence" value="ECO:0007669"/>
    <property type="project" value="UniProtKB-KW"/>
</dbReference>
<dbReference type="GO" id="GO:0008233">
    <property type="term" value="F:peptidase activity"/>
    <property type="evidence" value="ECO:0007669"/>
    <property type="project" value="UniProtKB-KW"/>
</dbReference>
<dbReference type="Gene3D" id="3.40.630.10">
    <property type="entry name" value="Zn peptidases"/>
    <property type="match status" value="1"/>
</dbReference>
<keyword evidence="3" id="KW-0378">Hydrolase</keyword>
<dbReference type="InterPro" id="IPR002933">
    <property type="entry name" value="Peptidase_M20"/>
</dbReference>
<evidence type="ECO:0000256" key="3">
    <source>
        <dbReference type="ARBA" id="ARBA00022801"/>
    </source>
</evidence>
<evidence type="ECO:0000313" key="5">
    <source>
        <dbReference type="EMBL" id="AVG23964.1"/>
    </source>
</evidence>
<dbReference type="RefSeq" id="WP_104913506.1">
    <property type="nucleotide sequence ID" value="NZ_CP026923.1"/>
</dbReference>